<dbReference type="FunFam" id="1.10.10.10:FF:000001">
    <property type="entry name" value="LysR family transcriptional regulator"/>
    <property type="match status" value="1"/>
</dbReference>
<keyword evidence="2" id="KW-0805">Transcription regulation</keyword>
<gene>
    <name evidence="6" type="ORF">QF025_002258</name>
</gene>
<dbReference type="InterPro" id="IPR005119">
    <property type="entry name" value="LysR_subst-bd"/>
</dbReference>
<evidence type="ECO:0000313" key="7">
    <source>
        <dbReference type="Proteomes" id="UP001245184"/>
    </source>
</evidence>
<evidence type="ECO:0000256" key="3">
    <source>
        <dbReference type="ARBA" id="ARBA00023125"/>
    </source>
</evidence>
<dbReference type="GO" id="GO:0003677">
    <property type="term" value="F:DNA binding"/>
    <property type="evidence" value="ECO:0007669"/>
    <property type="project" value="UniProtKB-KW"/>
</dbReference>
<dbReference type="InterPro" id="IPR036388">
    <property type="entry name" value="WH-like_DNA-bd_sf"/>
</dbReference>
<dbReference type="InterPro" id="IPR058163">
    <property type="entry name" value="LysR-type_TF_proteobact-type"/>
</dbReference>
<dbReference type="RefSeq" id="WP_035570432.1">
    <property type="nucleotide sequence ID" value="NZ_ATXV01000013.1"/>
</dbReference>
<accession>A0ABD5CF10</accession>
<dbReference type="Gene3D" id="3.40.190.290">
    <property type="match status" value="1"/>
</dbReference>
<protein>
    <submittedName>
        <fullName evidence="6">LysR family transcriptional activator of dmlA</fullName>
    </submittedName>
</protein>
<feature type="domain" description="HTH lysR-type" evidence="5">
    <location>
        <begin position="1"/>
        <end position="59"/>
    </location>
</feature>
<sequence length="335" mass="36896">MDHLETIRIFVKVADTSSFSRTAEHFAVTTAVVTRRVVALEKRLDARLFRRTTRHVALTDAGATFLESARRILDDIDEAEMAVAGQERRACGVLRIASPVAFGLRHLSPILKSFRDAYPLVMPHVALCDDTINLVERRVDVVIVPEVEASGNSLVTRRFASSPMQLVASPMYLQRHGVPATVAALNDHVVLQHSGKQFSECLRRLERLGDGRCHPDSLIMSNSLAMLHKMSVDGHGIAVLPAYLAEPDIDSGLLVNVLPGIDMPRLDLSVAFETRHNMPARIRAFIDFIVNHFNIDDIATAPHVAPVTVRKAATPPCMARAIHHSFDAVGSPVYD</sequence>
<dbReference type="PANTHER" id="PTHR30537:SF5">
    <property type="entry name" value="HTH-TYPE TRANSCRIPTIONAL ACTIVATOR TTDR-RELATED"/>
    <property type="match status" value="1"/>
</dbReference>
<proteinExistence type="inferred from homology"/>
<dbReference type="CDD" id="cd08422">
    <property type="entry name" value="PBP2_CrgA_like"/>
    <property type="match status" value="1"/>
</dbReference>
<dbReference type="InterPro" id="IPR036390">
    <property type="entry name" value="WH_DNA-bd_sf"/>
</dbReference>
<comment type="similarity">
    <text evidence="1">Belongs to the LysR transcriptional regulatory family.</text>
</comment>
<name>A0ABD5CF10_9BURK</name>
<evidence type="ECO:0000313" key="6">
    <source>
        <dbReference type="EMBL" id="MDR6203538.1"/>
    </source>
</evidence>
<reference evidence="6 7" key="1">
    <citation type="submission" date="2023-08" db="EMBL/GenBank/DDBJ databases">
        <title>Genome sequencing of plant associated microbes to promote plant fitness in Sorghum bicolor and Oryza sativa.</title>
        <authorList>
            <person name="Coleman-Derr D."/>
        </authorList>
    </citation>
    <scope>NUCLEOTIDE SEQUENCE [LARGE SCALE GENOMIC DNA]</scope>
    <source>
        <strain evidence="6 7">SLBN-33</strain>
    </source>
</reference>
<dbReference type="Pfam" id="PF03466">
    <property type="entry name" value="LysR_substrate"/>
    <property type="match status" value="1"/>
</dbReference>
<dbReference type="EMBL" id="JAVIZN010000002">
    <property type="protein sequence ID" value="MDR6203538.1"/>
    <property type="molecule type" value="Genomic_DNA"/>
</dbReference>
<organism evidence="6 7">
    <name type="scientific">Paraburkholderia graminis</name>
    <dbReference type="NCBI Taxonomy" id="60548"/>
    <lineage>
        <taxon>Bacteria</taxon>
        <taxon>Pseudomonadati</taxon>
        <taxon>Pseudomonadota</taxon>
        <taxon>Betaproteobacteria</taxon>
        <taxon>Burkholderiales</taxon>
        <taxon>Burkholderiaceae</taxon>
        <taxon>Paraburkholderia</taxon>
    </lineage>
</organism>
<dbReference type="InterPro" id="IPR000847">
    <property type="entry name" value="LysR_HTH_N"/>
</dbReference>
<comment type="caution">
    <text evidence="6">The sequence shown here is derived from an EMBL/GenBank/DDBJ whole genome shotgun (WGS) entry which is preliminary data.</text>
</comment>
<dbReference type="AlphaFoldDB" id="A0ABD5CF10"/>
<evidence type="ECO:0000259" key="5">
    <source>
        <dbReference type="PROSITE" id="PS50931"/>
    </source>
</evidence>
<keyword evidence="4" id="KW-0804">Transcription</keyword>
<dbReference type="Gene3D" id="1.10.10.10">
    <property type="entry name" value="Winged helix-like DNA-binding domain superfamily/Winged helix DNA-binding domain"/>
    <property type="match status" value="1"/>
</dbReference>
<dbReference type="SUPFAM" id="SSF46785">
    <property type="entry name" value="Winged helix' DNA-binding domain"/>
    <property type="match status" value="1"/>
</dbReference>
<evidence type="ECO:0000256" key="2">
    <source>
        <dbReference type="ARBA" id="ARBA00023015"/>
    </source>
</evidence>
<dbReference type="PANTHER" id="PTHR30537">
    <property type="entry name" value="HTH-TYPE TRANSCRIPTIONAL REGULATOR"/>
    <property type="match status" value="1"/>
</dbReference>
<dbReference type="Pfam" id="PF00126">
    <property type="entry name" value="HTH_1"/>
    <property type="match status" value="1"/>
</dbReference>
<keyword evidence="3" id="KW-0238">DNA-binding</keyword>
<evidence type="ECO:0000256" key="4">
    <source>
        <dbReference type="ARBA" id="ARBA00023163"/>
    </source>
</evidence>
<dbReference type="PROSITE" id="PS50931">
    <property type="entry name" value="HTH_LYSR"/>
    <property type="match status" value="1"/>
</dbReference>
<dbReference type="Proteomes" id="UP001245184">
    <property type="component" value="Unassembled WGS sequence"/>
</dbReference>
<evidence type="ECO:0000256" key="1">
    <source>
        <dbReference type="ARBA" id="ARBA00009437"/>
    </source>
</evidence>
<dbReference type="SUPFAM" id="SSF53850">
    <property type="entry name" value="Periplasmic binding protein-like II"/>
    <property type="match status" value="1"/>
</dbReference>